<evidence type="ECO:0000256" key="1">
    <source>
        <dbReference type="ARBA" id="ARBA00022490"/>
    </source>
</evidence>
<feature type="region of interest" description="Disordered" evidence="3">
    <location>
        <begin position="57"/>
        <end position="80"/>
    </location>
</feature>
<dbReference type="HAMAP" id="MF_01103">
    <property type="entry name" value="UPF0291"/>
    <property type="match status" value="1"/>
</dbReference>
<feature type="compositionally biased region" description="Basic and acidic residues" evidence="3">
    <location>
        <begin position="10"/>
        <end position="20"/>
    </location>
</feature>
<reference evidence="4" key="1">
    <citation type="submission" date="2016-08" db="EMBL/GenBank/DDBJ databases">
        <title>Complete Genome Seqeunce of Paenibacillus sp. nov. IHBB 9852 from high altitute lake of Indian trans-Himalayas.</title>
        <authorList>
            <person name="Kiran S."/>
            <person name="Swarnkar M.K."/>
            <person name="Rana A."/>
            <person name="Tewari R."/>
            <person name="Gulati A."/>
        </authorList>
    </citation>
    <scope>NUCLEOTIDE SEQUENCE [LARGE SCALE GENOMIC DNA]</scope>
    <source>
        <strain evidence="4">IHBB 9852</strain>
    </source>
</reference>
<evidence type="ECO:0000256" key="2">
    <source>
        <dbReference type="HAMAP-Rule" id="MF_01103"/>
    </source>
</evidence>
<sequence>MTMTIPSLHRINELSRKQKSEGLTQEEYTEQQKLRQEYLKDIRGQVLSTMSTLKVVDPNGDDVTPEKLRITQQQNRSKLN</sequence>
<gene>
    <name evidence="4" type="ORF">BBD41_00820</name>
</gene>
<evidence type="ECO:0000313" key="4">
    <source>
        <dbReference type="EMBL" id="ANY71244.1"/>
    </source>
</evidence>
<dbReference type="PANTHER" id="PTHR37300">
    <property type="entry name" value="UPF0291 PROTEIN CBO2609/CLC_2481"/>
    <property type="match status" value="1"/>
</dbReference>
<feature type="compositionally biased region" description="Polar residues" evidence="3">
    <location>
        <begin position="70"/>
        <end position="80"/>
    </location>
</feature>
<feature type="region of interest" description="Disordered" evidence="3">
    <location>
        <begin position="1"/>
        <end position="28"/>
    </location>
</feature>
<dbReference type="AlphaFoldDB" id="A0A1B2DU56"/>
<dbReference type="Pfam" id="PF05979">
    <property type="entry name" value="DUF896"/>
    <property type="match status" value="1"/>
</dbReference>
<dbReference type="SUPFAM" id="SSF158221">
    <property type="entry name" value="YnzC-like"/>
    <property type="match status" value="1"/>
</dbReference>
<dbReference type="EMBL" id="CP016809">
    <property type="protein sequence ID" value="ANY71244.1"/>
    <property type="molecule type" value="Genomic_DNA"/>
</dbReference>
<protein>
    <recommendedName>
        <fullName evidence="2">UPF0291 protein BBD41_00820</fullName>
    </recommendedName>
</protein>
<dbReference type="KEGG" id="pib:BBD41_00820"/>
<dbReference type="InterPro" id="IPR009242">
    <property type="entry name" value="DUF896"/>
</dbReference>
<comment type="subcellular location">
    <subcellularLocation>
        <location evidence="2">Cytoplasm</location>
    </subcellularLocation>
</comment>
<comment type="similarity">
    <text evidence="2">Belongs to the UPF0291 family.</text>
</comment>
<evidence type="ECO:0000256" key="3">
    <source>
        <dbReference type="SAM" id="MobiDB-lite"/>
    </source>
</evidence>
<name>A0A1B2DU56_9BACL</name>
<dbReference type="Gene3D" id="1.10.287.540">
    <property type="entry name" value="Helix hairpin bin"/>
    <property type="match status" value="1"/>
</dbReference>
<dbReference type="PANTHER" id="PTHR37300:SF2">
    <property type="entry name" value="UPF0291 PROTEIN BC_1827"/>
    <property type="match status" value="1"/>
</dbReference>
<dbReference type="GO" id="GO:0005737">
    <property type="term" value="C:cytoplasm"/>
    <property type="evidence" value="ECO:0007669"/>
    <property type="project" value="UniProtKB-SubCell"/>
</dbReference>
<keyword evidence="1 2" id="KW-0963">Cytoplasm</keyword>
<proteinExistence type="inferred from homology"/>
<organism evidence="4">
    <name type="scientific">Paenibacillus ihbetae</name>
    <dbReference type="NCBI Taxonomy" id="1870820"/>
    <lineage>
        <taxon>Bacteria</taxon>
        <taxon>Bacillati</taxon>
        <taxon>Bacillota</taxon>
        <taxon>Bacilli</taxon>
        <taxon>Bacillales</taxon>
        <taxon>Paenibacillaceae</taxon>
        <taxon>Paenibacillus</taxon>
    </lineage>
</organism>
<accession>A0A1B2DU56</accession>